<evidence type="ECO:0000259" key="6">
    <source>
        <dbReference type="PROSITE" id="PS51296"/>
    </source>
</evidence>
<reference evidence="7" key="4">
    <citation type="submission" date="2024-09" db="EMBL/GenBank/DDBJ databases">
        <authorList>
            <person name="Sun Q."/>
            <person name="Mori K."/>
        </authorList>
    </citation>
    <scope>NUCLEOTIDE SEQUENCE</scope>
    <source>
        <strain evidence="7">KCTC 62575</strain>
    </source>
</reference>
<evidence type="ECO:0000313" key="9">
    <source>
        <dbReference type="Proteomes" id="UP000240957"/>
    </source>
</evidence>
<keyword evidence="4" id="KW-0408">Iron</keyword>
<comment type="caution">
    <text evidence="8">The sequence shown here is derived from an EMBL/GenBank/DDBJ whole genome shotgun (WGS) entry which is preliminary data.</text>
</comment>
<dbReference type="AlphaFoldDB" id="A0A371YVS9"/>
<evidence type="ECO:0000313" key="7">
    <source>
        <dbReference type="EMBL" id="MFC2996513.1"/>
    </source>
</evidence>
<dbReference type="InterPro" id="IPR017941">
    <property type="entry name" value="Rieske_2Fe-2S"/>
</dbReference>
<dbReference type="GO" id="GO:0051213">
    <property type="term" value="F:dioxygenase activity"/>
    <property type="evidence" value="ECO:0007669"/>
    <property type="project" value="UniProtKB-KW"/>
</dbReference>
<dbReference type="InterPro" id="IPR036922">
    <property type="entry name" value="Rieske_2Fe-2S_sf"/>
</dbReference>
<gene>
    <name evidence="7" type="ORF">ACFODO_14840</name>
    <name evidence="8" type="ORF">C9E89_001235</name>
</gene>
<keyword evidence="1" id="KW-0001">2Fe-2S</keyword>
<dbReference type="GO" id="GO:0046872">
    <property type="term" value="F:metal ion binding"/>
    <property type="evidence" value="ECO:0007669"/>
    <property type="project" value="UniProtKB-KW"/>
</dbReference>
<evidence type="ECO:0000256" key="1">
    <source>
        <dbReference type="ARBA" id="ARBA00022714"/>
    </source>
</evidence>
<dbReference type="Pfam" id="PF00355">
    <property type="entry name" value="Rieske"/>
    <property type="match status" value="1"/>
</dbReference>
<dbReference type="SUPFAM" id="SSF55961">
    <property type="entry name" value="Bet v1-like"/>
    <property type="match status" value="1"/>
</dbReference>
<dbReference type="EMBL" id="PYIX02000001">
    <property type="protein sequence ID" value="RFC85573.1"/>
    <property type="molecule type" value="Genomic_DNA"/>
</dbReference>
<accession>A0A371YVS9</accession>
<dbReference type="Proteomes" id="UP000240957">
    <property type="component" value="Unassembled WGS sequence"/>
</dbReference>
<evidence type="ECO:0000256" key="5">
    <source>
        <dbReference type="ARBA" id="ARBA00023014"/>
    </source>
</evidence>
<evidence type="ECO:0000256" key="3">
    <source>
        <dbReference type="ARBA" id="ARBA00023002"/>
    </source>
</evidence>
<dbReference type="PANTHER" id="PTHR21266:SF60">
    <property type="entry name" value="3-KETOSTEROID-9-ALPHA-MONOOXYGENASE, OXYGENASE COMPONENT"/>
    <property type="match status" value="1"/>
</dbReference>
<dbReference type="OrthoDB" id="9769355at2"/>
<keyword evidence="3" id="KW-0560">Oxidoreductase</keyword>
<feature type="domain" description="Rieske" evidence="6">
    <location>
        <begin position="31"/>
        <end position="132"/>
    </location>
</feature>
<sequence>MTIPTVNIIEACRKAADKMANKDTPLILNEWYVAAFKSEIGRNLFARKILNKRVVMYRTLEGQAVALEDRCAHRSFPLSKSHLDGNNIICGYHGFKYNSSGDLVEIPSQKQCPHGIGIQTYKLVETGPLVWIWLGDQQLADESKIPQLPWLESEQWASTSGYFFHPGNYVSMHENLMDLTHLTFLHANTIGTPDYASAPYKTELKEGHYKLIREVVPTTLSPVWGETTGLAGKETAARIATSEFLSPGLHQVSVSFYDSALDENTRQTFKIHTAHILTPQTNNTMHYFIVHGRDFALDDEHIEAFMHEQLFAAFQEDVEGLGALEEVLDDRDQYHFEISVASDSPAVATRIYLKKRAEQEQV</sequence>
<dbReference type="GO" id="GO:0051537">
    <property type="term" value="F:2 iron, 2 sulfur cluster binding"/>
    <property type="evidence" value="ECO:0007669"/>
    <property type="project" value="UniProtKB-KW"/>
</dbReference>
<dbReference type="Pfam" id="PF19112">
    <property type="entry name" value="VanA_C"/>
    <property type="match status" value="1"/>
</dbReference>
<dbReference type="PANTHER" id="PTHR21266">
    <property type="entry name" value="IRON-SULFUR DOMAIN CONTAINING PROTEIN"/>
    <property type="match status" value="1"/>
</dbReference>
<keyword evidence="2" id="KW-0479">Metal-binding</keyword>
<dbReference type="EMBL" id="JBHRSF010000071">
    <property type="protein sequence ID" value="MFC2996513.1"/>
    <property type="molecule type" value="Genomic_DNA"/>
</dbReference>
<reference evidence="8 9" key="2">
    <citation type="submission" date="2018-08" db="EMBL/GenBank/DDBJ databases">
        <title>The draft genome of Acinetobacter sichuanensis strain WCHAc060041.</title>
        <authorList>
            <person name="Qin J."/>
            <person name="Feng Y."/>
            <person name="Zong Z."/>
        </authorList>
    </citation>
    <scope>NUCLEOTIDE SEQUENCE [LARGE SCALE GENOMIC DNA]</scope>
    <source>
        <strain evidence="8 9">WCHAc060041</strain>
    </source>
</reference>
<reference evidence="7" key="1">
    <citation type="journal article" date="2014" name="Int. J. Syst. Evol. Microbiol.">
        <title>Complete genome of a new Firmicutes species belonging to the dominant human colonic microbiota ('Ruminococcus bicirculans') reveals two chromosomes and a selective capacity to utilize plant glucans.</title>
        <authorList>
            <consortium name="NISC Comparative Sequencing Program"/>
            <person name="Wegmann U."/>
            <person name="Louis P."/>
            <person name="Goesmann A."/>
            <person name="Henrissat B."/>
            <person name="Duncan S.H."/>
            <person name="Flint H.J."/>
        </authorList>
    </citation>
    <scope>NUCLEOTIDE SEQUENCE</scope>
    <source>
        <strain evidence="7">KCTC 62575</strain>
    </source>
</reference>
<dbReference type="InterPro" id="IPR044043">
    <property type="entry name" value="VanA_C_cat"/>
</dbReference>
<dbReference type="Proteomes" id="UP001595455">
    <property type="component" value="Unassembled WGS sequence"/>
</dbReference>
<name>A0A371YVS9_9GAMM</name>
<reference evidence="10" key="3">
    <citation type="journal article" date="2019" name="Int. J. Syst. Evol. Microbiol.">
        <title>The Global Catalogue of Microorganisms (GCM) 10K type strain sequencing project: providing services to taxonomists for standard genome sequencing and annotation.</title>
        <authorList>
            <consortium name="The Broad Institute Genomics Platform"/>
            <consortium name="The Broad Institute Genome Sequencing Center for Infectious Disease"/>
            <person name="Wu L."/>
            <person name="Ma J."/>
        </authorList>
    </citation>
    <scope>NUCLEOTIDE SEQUENCE [LARGE SCALE GENOMIC DNA]</scope>
    <source>
        <strain evidence="10">KCTC 62575</strain>
    </source>
</reference>
<keyword evidence="5" id="KW-0411">Iron-sulfur</keyword>
<evidence type="ECO:0000256" key="4">
    <source>
        <dbReference type="ARBA" id="ARBA00023004"/>
    </source>
</evidence>
<evidence type="ECO:0000313" key="10">
    <source>
        <dbReference type="Proteomes" id="UP001595455"/>
    </source>
</evidence>
<dbReference type="Gene3D" id="3.90.380.10">
    <property type="entry name" value="Naphthalene 1,2-dioxygenase Alpha Subunit, Chain A, domain 1"/>
    <property type="match status" value="1"/>
</dbReference>
<proteinExistence type="predicted"/>
<keyword evidence="10" id="KW-1185">Reference proteome</keyword>
<dbReference type="Gene3D" id="2.102.10.10">
    <property type="entry name" value="Rieske [2Fe-2S] iron-sulphur domain"/>
    <property type="match status" value="1"/>
</dbReference>
<organism evidence="8 9">
    <name type="scientific">Acinetobacter sichuanensis</name>
    <dbReference type="NCBI Taxonomy" id="2136183"/>
    <lineage>
        <taxon>Bacteria</taxon>
        <taxon>Pseudomonadati</taxon>
        <taxon>Pseudomonadota</taxon>
        <taxon>Gammaproteobacteria</taxon>
        <taxon>Moraxellales</taxon>
        <taxon>Moraxellaceae</taxon>
        <taxon>Acinetobacter</taxon>
    </lineage>
</organism>
<protein>
    <submittedName>
        <fullName evidence="8">Aromatic ring-hydroxylating dioxygenase subunit alpha</fullName>
    </submittedName>
    <submittedName>
        <fullName evidence="7">Rieske 2Fe-2S domain-containing protein</fullName>
    </submittedName>
</protein>
<dbReference type="SUPFAM" id="SSF50022">
    <property type="entry name" value="ISP domain"/>
    <property type="match status" value="1"/>
</dbReference>
<dbReference type="RefSeq" id="WP_107006617.1">
    <property type="nucleotide sequence ID" value="NZ_JBHRSF010000071.1"/>
</dbReference>
<evidence type="ECO:0000256" key="2">
    <source>
        <dbReference type="ARBA" id="ARBA00022723"/>
    </source>
</evidence>
<keyword evidence="8" id="KW-0223">Dioxygenase</keyword>
<evidence type="ECO:0000313" key="8">
    <source>
        <dbReference type="EMBL" id="RFC85573.1"/>
    </source>
</evidence>
<dbReference type="InterPro" id="IPR050584">
    <property type="entry name" value="Cholesterol_7-desaturase"/>
</dbReference>
<dbReference type="PROSITE" id="PS51296">
    <property type="entry name" value="RIESKE"/>
    <property type="match status" value="1"/>
</dbReference>